<dbReference type="UniPathway" id="UPA00705"/>
<dbReference type="InterPro" id="IPR003205">
    <property type="entry name" value="Cyt_c_oxidase_su8"/>
</dbReference>
<organism evidence="11 12">
    <name type="scientific">Oryzias melastigma</name>
    <name type="common">Marine medaka</name>
    <dbReference type="NCBI Taxonomy" id="30732"/>
    <lineage>
        <taxon>Eukaryota</taxon>
        <taxon>Metazoa</taxon>
        <taxon>Chordata</taxon>
        <taxon>Craniata</taxon>
        <taxon>Vertebrata</taxon>
        <taxon>Euteleostomi</taxon>
        <taxon>Actinopterygii</taxon>
        <taxon>Neopterygii</taxon>
        <taxon>Teleostei</taxon>
        <taxon>Neoteleostei</taxon>
        <taxon>Acanthomorphata</taxon>
        <taxon>Ovalentaria</taxon>
        <taxon>Atherinomorphae</taxon>
        <taxon>Beloniformes</taxon>
        <taxon>Adrianichthyidae</taxon>
        <taxon>Oryziinae</taxon>
        <taxon>Oryzias</taxon>
    </lineage>
</organism>
<evidence type="ECO:0000256" key="7">
    <source>
        <dbReference type="ARBA" id="ARBA00022989"/>
    </source>
</evidence>
<comment type="subcellular location">
    <subcellularLocation>
        <location evidence="1">Mitochondrion inner membrane</location>
        <topology evidence="1">Single-pass membrane protein</topology>
    </subcellularLocation>
</comment>
<evidence type="ECO:0000256" key="1">
    <source>
        <dbReference type="ARBA" id="ARBA00004434"/>
    </source>
</evidence>
<dbReference type="PANTHER" id="PTHR16717">
    <property type="entry name" value="CYTOCHROME C OXIDASE POLYPEPTIDE VIII"/>
    <property type="match status" value="1"/>
</dbReference>
<comment type="pathway">
    <text evidence="2">Energy metabolism; oxidative phosphorylation.</text>
</comment>
<dbReference type="Gene3D" id="4.10.81.10">
    <property type="entry name" value="Cytochrome c oxidase, subunit 8"/>
    <property type="match status" value="1"/>
</dbReference>
<keyword evidence="8" id="KW-0496">Mitochondrion</keyword>
<dbReference type="GO" id="GO:0045277">
    <property type="term" value="C:respiratory chain complex IV"/>
    <property type="evidence" value="ECO:0007669"/>
    <property type="project" value="InterPro"/>
</dbReference>
<dbReference type="SUPFAM" id="SSF81431">
    <property type="entry name" value="Mitochondrial cytochrome c oxidase subunit VIIIb (aka IX)"/>
    <property type="match status" value="1"/>
</dbReference>
<dbReference type="InterPro" id="IPR036548">
    <property type="entry name" value="Cyt_c_oxidase_su8_sf"/>
</dbReference>
<evidence type="ECO:0000256" key="3">
    <source>
        <dbReference type="ARBA" id="ARBA00010117"/>
    </source>
</evidence>
<dbReference type="Proteomes" id="UP000646548">
    <property type="component" value="Unassembled WGS sequence"/>
</dbReference>
<dbReference type="AlphaFoldDB" id="A0A834FKF6"/>
<sequence length="75" mass="8698">MSRAVFKMMREAVTLGEVLKESRRTIYSKPPRHPIGAAQSFFVMMVFAAAMLTPAAWILHHLPEYRQRAQQRPRT</sequence>
<proteinExistence type="inferred from homology"/>
<dbReference type="EMBL" id="WKFB01000100">
    <property type="protein sequence ID" value="KAF6735833.1"/>
    <property type="molecule type" value="Genomic_DNA"/>
</dbReference>
<protein>
    <submittedName>
        <fullName evidence="11">Uncharacterized protein</fullName>
    </submittedName>
</protein>
<evidence type="ECO:0000256" key="4">
    <source>
        <dbReference type="ARBA" id="ARBA00022692"/>
    </source>
</evidence>
<accession>A0A834FKF6</accession>
<evidence type="ECO:0000256" key="10">
    <source>
        <dbReference type="SAM" id="Phobius"/>
    </source>
</evidence>
<dbReference type="GO" id="GO:0006123">
    <property type="term" value="P:mitochondrial electron transport, cytochrome c to oxygen"/>
    <property type="evidence" value="ECO:0007669"/>
    <property type="project" value="InterPro"/>
</dbReference>
<evidence type="ECO:0000256" key="6">
    <source>
        <dbReference type="ARBA" id="ARBA00022946"/>
    </source>
</evidence>
<evidence type="ECO:0000256" key="2">
    <source>
        <dbReference type="ARBA" id="ARBA00004673"/>
    </source>
</evidence>
<reference evidence="11" key="1">
    <citation type="journal article" name="BMC Genomics">
        <title>Long-read sequencing and de novo genome assembly of marine medaka (Oryzias melastigma).</title>
        <authorList>
            <person name="Liang P."/>
            <person name="Saqib H.S.A."/>
            <person name="Ni X."/>
            <person name="Shen Y."/>
        </authorList>
    </citation>
    <scope>NUCLEOTIDE SEQUENCE</scope>
    <source>
        <strain evidence="11">Bigg-433</strain>
    </source>
</reference>
<comment type="similarity">
    <text evidence="3">Belongs to the cytochrome c oxidase VIII family.</text>
</comment>
<evidence type="ECO:0000256" key="5">
    <source>
        <dbReference type="ARBA" id="ARBA00022792"/>
    </source>
</evidence>
<keyword evidence="5" id="KW-0999">Mitochondrion inner membrane</keyword>
<dbReference type="CDD" id="cd00930">
    <property type="entry name" value="Cyt_c_Oxidase_VIII"/>
    <property type="match status" value="1"/>
</dbReference>
<evidence type="ECO:0000256" key="9">
    <source>
        <dbReference type="ARBA" id="ARBA00023136"/>
    </source>
</evidence>
<dbReference type="Pfam" id="PF02285">
    <property type="entry name" value="COX8"/>
    <property type="match status" value="1"/>
</dbReference>
<keyword evidence="7 10" id="KW-1133">Transmembrane helix</keyword>
<comment type="caution">
    <text evidence="11">The sequence shown here is derived from an EMBL/GenBank/DDBJ whole genome shotgun (WGS) entry which is preliminary data.</text>
</comment>
<keyword evidence="4 10" id="KW-0812">Transmembrane</keyword>
<name>A0A834FKF6_ORYME</name>
<feature type="transmembrane region" description="Helical" evidence="10">
    <location>
        <begin position="41"/>
        <end position="59"/>
    </location>
</feature>
<keyword evidence="6" id="KW-0809">Transit peptide</keyword>
<evidence type="ECO:0000313" key="11">
    <source>
        <dbReference type="EMBL" id="KAF6735833.1"/>
    </source>
</evidence>
<gene>
    <name evidence="11" type="ORF">FQA47_002394</name>
</gene>
<dbReference type="GO" id="GO:0005743">
    <property type="term" value="C:mitochondrial inner membrane"/>
    <property type="evidence" value="ECO:0007669"/>
    <property type="project" value="UniProtKB-SubCell"/>
</dbReference>
<evidence type="ECO:0000256" key="8">
    <source>
        <dbReference type="ARBA" id="ARBA00023128"/>
    </source>
</evidence>
<evidence type="ECO:0000313" key="12">
    <source>
        <dbReference type="Proteomes" id="UP000646548"/>
    </source>
</evidence>
<keyword evidence="9 10" id="KW-0472">Membrane</keyword>
<dbReference type="PANTHER" id="PTHR16717:SF7">
    <property type="entry name" value="CYTOCHROME C OXIDASE SUBUNIT 8A, MITOCHONDRIAL-LIKE"/>
    <property type="match status" value="1"/>
</dbReference>